<evidence type="ECO:0000313" key="3">
    <source>
        <dbReference type="Proteomes" id="UP001499938"/>
    </source>
</evidence>
<protein>
    <recommendedName>
        <fullName evidence="4">DUF222 domain-containing protein</fullName>
    </recommendedName>
</protein>
<evidence type="ECO:0000313" key="2">
    <source>
        <dbReference type="EMBL" id="GAA1792817.1"/>
    </source>
</evidence>
<keyword evidence="3" id="KW-1185">Reference proteome</keyword>
<evidence type="ECO:0000256" key="1">
    <source>
        <dbReference type="SAM" id="MobiDB-lite"/>
    </source>
</evidence>
<organism evidence="2 3">
    <name type="scientific">Nostocoides veronense</name>
    <dbReference type="NCBI Taxonomy" id="330836"/>
    <lineage>
        <taxon>Bacteria</taxon>
        <taxon>Bacillati</taxon>
        <taxon>Actinomycetota</taxon>
        <taxon>Actinomycetes</taxon>
        <taxon>Micrococcales</taxon>
        <taxon>Intrasporangiaceae</taxon>
        <taxon>Nostocoides</taxon>
    </lineage>
</organism>
<gene>
    <name evidence="2" type="ORF">GCM10009811_17040</name>
</gene>
<dbReference type="EMBL" id="BAAAPO010000026">
    <property type="protein sequence ID" value="GAA1792817.1"/>
    <property type="molecule type" value="Genomic_DNA"/>
</dbReference>
<comment type="caution">
    <text evidence="2">The sequence shown here is derived from an EMBL/GenBank/DDBJ whole genome shotgun (WGS) entry which is preliminary data.</text>
</comment>
<proteinExistence type="predicted"/>
<sequence>MGMSVVAFPLAAPSPDPDAIWERATQVAGQLNALHAELVELTAEAIELDCWGGNGGVRSPEHWLALRAGLSPATAAQITTLARARDRLPVLSGLVEQGRLSLDQAAAVAGRVPAAYEEAVCELAPLMTVTHLRRIVNRYPLEPDEPDRAEDASKTEEPTVAAAPLAFPTEPTSRVPCPCSGTTAGSCSGPISMPPMAP</sequence>
<dbReference type="Proteomes" id="UP001499938">
    <property type="component" value="Unassembled WGS sequence"/>
</dbReference>
<name>A0ABN2LLR2_9MICO</name>
<accession>A0ABN2LLR2</accession>
<feature type="region of interest" description="Disordered" evidence="1">
    <location>
        <begin position="141"/>
        <end position="198"/>
    </location>
</feature>
<evidence type="ECO:0008006" key="4">
    <source>
        <dbReference type="Google" id="ProtNLM"/>
    </source>
</evidence>
<reference evidence="2 3" key="1">
    <citation type="journal article" date="2019" name="Int. J. Syst. Evol. Microbiol.">
        <title>The Global Catalogue of Microorganisms (GCM) 10K type strain sequencing project: providing services to taxonomists for standard genome sequencing and annotation.</title>
        <authorList>
            <consortium name="The Broad Institute Genomics Platform"/>
            <consortium name="The Broad Institute Genome Sequencing Center for Infectious Disease"/>
            <person name="Wu L."/>
            <person name="Ma J."/>
        </authorList>
    </citation>
    <scope>NUCLEOTIDE SEQUENCE [LARGE SCALE GENOMIC DNA]</scope>
    <source>
        <strain evidence="2 3">JCM 15592</strain>
    </source>
</reference>